<protein>
    <submittedName>
        <fullName evidence="1">Uncharacterized protein</fullName>
    </submittedName>
</protein>
<reference evidence="2" key="1">
    <citation type="journal article" date="2019" name="Int. J. Syst. Evol. Microbiol.">
        <title>The Global Catalogue of Microorganisms (GCM) 10K type strain sequencing project: providing services to taxonomists for standard genome sequencing and annotation.</title>
        <authorList>
            <consortium name="The Broad Institute Genomics Platform"/>
            <consortium name="The Broad Institute Genome Sequencing Center for Infectious Disease"/>
            <person name="Wu L."/>
            <person name="Ma J."/>
        </authorList>
    </citation>
    <scope>NUCLEOTIDE SEQUENCE [LARGE SCALE GENOMIC DNA]</scope>
    <source>
        <strain evidence="2">JCM 17543</strain>
    </source>
</reference>
<comment type="caution">
    <text evidence="1">The sequence shown here is derived from an EMBL/GenBank/DDBJ whole genome shotgun (WGS) entry which is preliminary data.</text>
</comment>
<gene>
    <name evidence="1" type="ORF">GCM10022276_07730</name>
</gene>
<dbReference type="Proteomes" id="UP001500827">
    <property type="component" value="Unassembled WGS sequence"/>
</dbReference>
<accession>A0ABP7L1D0</accession>
<sequence length="63" mass="7003">MKHEKIDGKARVWILMRGPDGKLKEQLDPQYLATLGAVHAAEEIADVIVTAAGEMEVSETRVW</sequence>
<dbReference type="EMBL" id="BAABBM010000001">
    <property type="protein sequence ID" value="GAA3891054.1"/>
    <property type="molecule type" value="Genomic_DNA"/>
</dbReference>
<name>A0ABP7L1D0_9SPHN</name>
<evidence type="ECO:0000313" key="2">
    <source>
        <dbReference type="Proteomes" id="UP001500827"/>
    </source>
</evidence>
<organism evidence="1 2">
    <name type="scientific">Sphingomonas limnosediminicola</name>
    <dbReference type="NCBI Taxonomy" id="940133"/>
    <lineage>
        <taxon>Bacteria</taxon>
        <taxon>Pseudomonadati</taxon>
        <taxon>Pseudomonadota</taxon>
        <taxon>Alphaproteobacteria</taxon>
        <taxon>Sphingomonadales</taxon>
        <taxon>Sphingomonadaceae</taxon>
        <taxon>Sphingomonas</taxon>
    </lineage>
</organism>
<proteinExistence type="predicted"/>
<dbReference type="RefSeq" id="WP_344698374.1">
    <property type="nucleotide sequence ID" value="NZ_BAABBM010000001.1"/>
</dbReference>
<evidence type="ECO:0000313" key="1">
    <source>
        <dbReference type="EMBL" id="GAA3891054.1"/>
    </source>
</evidence>
<keyword evidence="2" id="KW-1185">Reference proteome</keyword>